<evidence type="ECO:0000313" key="1">
    <source>
        <dbReference type="EMBL" id="MEJ8658234.1"/>
    </source>
</evidence>
<organism evidence="1 2">
    <name type="scientific">Streptomyces pratisoli</name>
    <dbReference type="NCBI Taxonomy" id="3139917"/>
    <lineage>
        <taxon>Bacteria</taxon>
        <taxon>Bacillati</taxon>
        <taxon>Actinomycetota</taxon>
        <taxon>Actinomycetes</taxon>
        <taxon>Kitasatosporales</taxon>
        <taxon>Streptomycetaceae</taxon>
        <taxon>Streptomyces</taxon>
    </lineage>
</organism>
<dbReference type="EMBL" id="JBBKAI010000002">
    <property type="protein sequence ID" value="MEJ8658234.1"/>
    <property type="molecule type" value="Genomic_DNA"/>
</dbReference>
<name>A0ACC6QIM9_9ACTN</name>
<proteinExistence type="predicted"/>
<evidence type="ECO:0000313" key="2">
    <source>
        <dbReference type="Proteomes" id="UP001375539"/>
    </source>
</evidence>
<protein>
    <submittedName>
        <fullName evidence="1">FG-GAP-like repeat-containing protein</fullName>
    </submittedName>
</protein>
<dbReference type="Proteomes" id="UP001375539">
    <property type="component" value="Unassembled WGS sequence"/>
</dbReference>
<sequence length="726" mass="77337">MTTRTFRRTPLTIGTAVALAAGGLGLSPLTAAATPGSARAADDEVVITLGTRDGRPARPEGIALAGGKLSVTAWIDPEQWRGLYEYDLAAAGTPTPGPQRLAEPHFWVQWPCGPGAGELCDGFESRLWALGDGRVAYNVPIGVGQEAAGGRVPQSEVSLGWWEAPDLVAGAAGPYVVVNNTRQGKQLIGSFDEADRNPSGEPLGLVHTRSITASAVWGDKLWKPGTRVGTVNSYDLRTKVNSPDLVLGSGCRPDELQAVGRWLYWRCTDANKSGVWDHTTGRGIPVPVVQRAQIGDGFLVWKDPDPTKLRLLDFHRGGGQPTSEQVVDAGQYVWDWTVDKYGGHLAYTDEAGRIHIKPVTVPRSPMVLLDARTDATLDLRKESARWSGHWRLSRPAGSWKLTLKDAYGKVARVLSGTERDGAAIRISWDGRRDDGRTAASGPYTWALTADAGDGTGTGTRSLGSGSMRLTGGASAFRDANGDGLGEYYAMTTAGKLSAHRIGATGYWATGPWNPATRFVPMGDLDGDGCEDMVLRTVDGRLWRIGGRCEGVYFPSGQASTHTLIGTGWNSMDALVAPGDLTGDGRPDLLARNAATGKLYLYRSNARAGLDPGVVIGTGWKGYRLIGAGDIDRDGHADLLARDPAGELWRYGGTGTGTLKPRALVFRDWGAGRTDILGVGDISGDGLPDLLSRDANGKLLRNKGDGKGSFGATTTLATGWQYYRTLF</sequence>
<keyword evidence="2" id="KW-1185">Reference proteome</keyword>
<accession>A0ACC6QIM9</accession>
<gene>
    <name evidence="1" type="ORF">WKI58_17150</name>
</gene>
<reference evidence="1" key="1">
    <citation type="submission" date="2024-03" db="EMBL/GenBank/DDBJ databases">
        <title>Novel Streptomyces species of biotechnological and ecological value are a feature of Machair soil.</title>
        <authorList>
            <person name="Prole J.R."/>
            <person name="Goodfellow M."/>
            <person name="Allenby N."/>
            <person name="Ward A.C."/>
        </authorList>
    </citation>
    <scope>NUCLEOTIDE SEQUENCE</scope>
    <source>
        <strain evidence="1">MS1.AVA.4</strain>
    </source>
</reference>
<comment type="caution">
    <text evidence="1">The sequence shown here is derived from an EMBL/GenBank/DDBJ whole genome shotgun (WGS) entry which is preliminary data.</text>
</comment>